<dbReference type="EMBL" id="FOUO01000003">
    <property type="protein sequence ID" value="SFM35000.1"/>
    <property type="molecule type" value="Genomic_DNA"/>
</dbReference>
<organism evidence="1 2">
    <name type="scientific">Ectothiorhodospira mobilis</name>
    <dbReference type="NCBI Taxonomy" id="195064"/>
    <lineage>
        <taxon>Bacteria</taxon>
        <taxon>Pseudomonadati</taxon>
        <taxon>Pseudomonadota</taxon>
        <taxon>Gammaproteobacteria</taxon>
        <taxon>Chromatiales</taxon>
        <taxon>Ectothiorhodospiraceae</taxon>
        <taxon>Ectothiorhodospira</taxon>
    </lineage>
</organism>
<name>A0A1I4Q5S1_ECTMO</name>
<dbReference type="InterPro" id="IPR010775">
    <property type="entry name" value="DUF1365"/>
</dbReference>
<dbReference type="RefSeq" id="WP_090483836.1">
    <property type="nucleotide sequence ID" value="NZ_FOUO01000003.1"/>
</dbReference>
<gene>
    <name evidence="1" type="ORF">SAMN05421721_103145</name>
</gene>
<dbReference type="Proteomes" id="UP000199556">
    <property type="component" value="Unassembled WGS sequence"/>
</dbReference>
<evidence type="ECO:0000313" key="1">
    <source>
        <dbReference type="EMBL" id="SFM35000.1"/>
    </source>
</evidence>
<dbReference type="Pfam" id="PF07103">
    <property type="entry name" value="DUF1365"/>
    <property type="match status" value="1"/>
</dbReference>
<dbReference type="PANTHER" id="PTHR33973:SF4">
    <property type="entry name" value="OS07G0153300 PROTEIN"/>
    <property type="match status" value="1"/>
</dbReference>
<dbReference type="OrthoDB" id="9778801at2"/>
<protein>
    <recommendedName>
        <fullName evidence="3">DUF1365 domain-containing protein</fullName>
    </recommendedName>
</protein>
<evidence type="ECO:0000313" key="2">
    <source>
        <dbReference type="Proteomes" id="UP000199556"/>
    </source>
</evidence>
<evidence type="ECO:0008006" key="3">
    <source>
        <dbReference type="Google" id="ProtNLM"/>
    </source>
</evidence>
<sequence length="260" mass="29903">MTPAPIPPEDGRLYRTRVMHRRLFPVRYRFTYRVFSLLLDLDRLPALDTRLRWFSVDRFNLLSLHARDHGPGDGTPLRPWADALLARHGVDLEGGPIRLLCFPRVLGYVFNPLSLWYCHHRDGDLRAVICEVSNTFGGRHHYVLHDAGQSMTWPVRADRDKAFYVSPFIGMAARYHFRLAEPGERLGVFIHEYEHDRLMLAATQTGEARPLCDAELLRAVAAMPLMTLKVIFGIHWQALKIWLKGGRYQPPPDKAAKEAD</sequence>
<proteinExistence type="predicted"/>
<dbReference type="AlphaFoldDB" id="A0A1I4Q5S1"/>
<dbReference type="PANTHER" id="PTHR33973">
    <property type="entry name" value="OS07G0153300 PROTEIN"/>
    <property type="match status" value="1"/>
</dbReference>
<keyword evidence="2" id="KW-1185">Reference proteome</keyword>
<reference evidence="1 2" key="1">
    <citation type="submission" date="2016-10" db="EMBL/GenBank/DDBJ databases">
        <authorList>
            <person name="de Groot N.N."/>
        </authorList>
    </citation>
    <scope>NUCLEOTIDE SEQUENCE [LARGE SCALE GENOMIC DNA]</scope>
    <source>
        <strain evidence="1 2">DSM 4180</strain>
    </source>
</reference>
<accession>A0A1I4Q5S1</accession>
<dbReference type="STRING" id="195064.SAMN05421721_103145"/>